<evidence type="ECO:0000313" key="3">
    <source>
        <dbReference type="Proteomes" id="UP000663873"/>
    </source>
</evidence>
<gene>
    <name evidence="1" type="ORF">UJA718_LOCUS46337</name>
    <name evidence="2" type="ORF">UJA718_LOCUS46591</name>
</gene>
<dbReference type="EMBL" id="CAJOBP010082386">
    <property type="protein sequence ID" value="CAF4919128.1"/>
    <property type="molecule type" value="Genomic_DNA"/>
</dbReference>
<reference evidence="1" key="1">
    <citation type="submission" date="2021-02" db="EMBL/GenBank/DDBJ databases">
        <authorList>
            <person name="Nowell W R."/>
        </authorList>
    </citation>
    <scope>NUCLEOTIDE SEQUENCE</scope>
</reference>
<dbReference type="Proteomes" id="UP000663873">
    <property type="component" value="Unassembled WGS sequence"/>
</dbReference>
<name>A0A821W6T8_9BILA</name>
<keyword evidence="3" id="KW-1185">Reference proteome</keyword>
<evidence type="ECO:0000313" key="2">
    <source>
        <dbReference type="EMBL" id="CAF4924650.1"/>
    </source>
</evidence>
<proteinExistence type="predicted"/>
<protein>
    <submittedName>
        <fullName evidence="1">Uncharacterized protein</fullName>
    </submittedName>
</protein>
<dbReference type="AlphaFoldDB" id="A0A821W6T8"/>
<organism evidence="1 3">
    <name type="scientific">Rotaria socialis</name>
    <dbReference type="NCBI Taxonomy" id="392032"/>
    <lineage>
        <taxon>Eukaryota</taxon>
        <taxon>Metazoa</taxon>
        <taxon>Spiralia</taxon>
        <taxon>Gnathifera</taxon>
        <taxon>Rotifera</taxon>
        <taxon>Eurotatoria</taxon>
        <taxon>Bdelloidea</taxon>
        <taxon>Philodinida</taxon>
        <taxon>Philodinidae</taxon>
        <taxon>Rotaria</taxon>
    </lineage>
</organism>
<feature type="non-terminal residue" evidence="1">
    <location>
        <position position="59"/>
    </location>
</feature>
<comment type="caution">
    <text evidence="1">The sequence shown here is derived from an EMBL/GenBank/DDBJ whole genome shotgun (WGS) entry which is preliminary data.</text>
</comment>
<dbReference type="EMBL" id="CAJOBP010084044">
    <property type="protein sequence ID" value="CAF4924650.1"/>
    <property type="molecule type" value="Genomic_DNA"/>
</dbReference>
<evidence type="ECO:0000313" key="1">
    <source>
        <dbReference type="EMBL" id="CAF4919128.1"/>
    </source>
</evidence>
<accession>A0A821W6T8</accession>
<sequence>MTTTSATSTAQTPRVRIRTLTVCEPSYPSRDIVRQQNYARRKAQQAQGWCCPRTVSYQG</sequence>